<dbReference type="InterPro" id="IPR036397">
    <property type="entry name" value="RNaseH_sf"/>
</dbReference>
<keyword evidence="1" id="KW-0808">Transferase</keyword>
<sequence>MEGSASSSCHHGVHIVSRRLVRPSPSSASPEPQTVHLTPWDLQMLTIDHIQKGILLPKPPVSGDHLVEHLASSFARALARFHPFAGRLTVDESCHGGGPTTVTVSLRRCTGDDGAEFVHAVAPDVTVADVVGSLYVPRVVWSFFPLDGMVGADAAVSSRPVLAAQVTELADGVFVAMALNHAVADGTTFWHLFNTWSHISRRSMSAVGEHEHDDKTTISIPPPVLERWFPDGCPVPVPLPFGKLEQIIRRFDGPPVNECFFVFSGESVRNLKARSNAETATAGNPSTTTATTTISSLQSVLAHVWRGVTRARRLPRHHETTYTVLVGCRGRVRHVPHAYAGNAVVRCTARATAGEVVDNGLGWTASLLRRAIVELDEAALVGSVMTWHQDPKFAYLAGWWHPAAMVTGNSPRFDVVGNDFGWGKPLAVRSGGANKVDGRVTVYEGIDGGGSIGMEVCLSPETLARLVVDDEFMSAVTTTKSTGRYKLPNEVLISIMEKLSLRDAVQMGVLSRRWRNLPHELPRLAFDLNDFLLDDIENYYEDEGSDEELPESDTFAEASDAMFEAMESLLASRRREAGGGCTLAVSFFLRHNFEKIGRLLDGAITSGKACAIELAVSNTYKRNDDPYYTVSDINDDSDTDTDVYMDYHDINVMINYGRRFMRLFDGCPAAFKGLTCLTMSDMRLLGTDFDAILTSCARLEMLSLDACDAGPQVPWRLTINNCSFGGINLDWLPSLERFTYHGWGLSAQQEATKQTYDDKQDKGDEGFPDVNNTVNVIFGGLAVSDTSRNRKNARRGRTPLSLGPEKTNGQRSLALGDNLSKLTKVLIDGGSGINLIFATTLRQMGLDTSKLQPADSPFYGIVPGKAVIPLGQITLPVTFGTASNYHTEYIKFEVADFETSYHAIFKRPALAKLMAIPHYTCLVLKMPGPYGVLSLRGDIKRSYVYNKEAVEYAVRAASTIDQQELRPLAETVIAEDRDAPTQKKTRAIKPADKVATKTVDLLTEGPTKTAESTLVDFLRAQADIFATKPSDMPGVPKELIKHKLDLNKSAKPKKQRLRRFATERREAIKKELAKLLAAIQGCLQDQLHRNVEAYVDDVVVKTRNPEDLIATETFDNLRKWRSKLNPAKCVFGVPSGKLLRFIVSERGIEANPVKIATIMNMEPPRTVKDVMKLTGCMAALNRFISKLGQRGIEFFKLLKKQDRFQWTQEAQHAFDKLKVFLTTPLVLTAPLLGEDLLLYISATTNAVSAAIVVEQDEEGHLQKIQRPVYFVSEVLSDSKSRYPQVQKILYAVLMTSRKLRHYFDIYKIIVVTGYPIGEILHNQDATGRIAKWVVELGTYSIEFRSRTVMKSQVLTDFISEWTAHNLPVTTMKPEHWIMYFDGSLKLEGGGAGVLLISPRGDQLKFVMPLLLIRANGQVERANGMLLDGLKARMERTLKKAEGRWMKELFPVVWGLRSQPSKATGQSPFFLVYGSEAVLPVNKNFKKLQRMNNR</sequence>
<dbReference type="EMBL" id="JACEFO010002276">
    <property type="protein sequence ID" value="KAF8668452.1"/>
    <property type="molecule type" value="Genomic_DNA"/>
</dbReference>
<feature type="domain" description="F-box" evidence="3">
    <location>
        <begin position="481"/>
        <end position="528"/>
    </location>
</feature>
<dbReference type="Proteomes" id="UP000636709">
    <property type="component" value="Unassembled WGS sequence"/>
</dbReference>
<protein>
    <recommendedName>
        <fullName evidence="3">F-box domain-containing protein</fullName>
    </recommendedName>
</protein>
<dbReference type="PANTHER" id="PTHR31896">
    <property type="entry name" value="FAMILY REGULATORY PROTEIN, PUTATIVE (AFU_ORTHOLOGUE AFUA_3G14730)-RELATED"/>
    <property type="match status" value="1"/>
</dbReference>
<dbReference type="Gene3D" id="3.30.559.10">
    <property type="entry name" value="Chloramphenicol acetyltransferase-like domain"/>
    <property type="match status" value="2"/>
</dbReference>
<dbReference type="InterPro" id="IPR051283">
    <property type="entry name" value="Sec_Metabolite_Acyltrans"/>
</dbReference>
<dbReference type="Pfam" id="PF17919">
    <property type="entry name" value="RT_RNaseH_2"/>
    <property type="match status" value="1"/>
</dbReference>
<dbReference type="Gene3D" id="3.30.420.10">
    <property type="entry name" value="Ribonuclease H-like superfamily/Ribonuclease H"/>
    <property type="match status" value="1"/>
</dbReference>
<dbReference type="Pfam" id="PF00646">
    <property type="entry name" value="F-box"/>
    <property type="match status" value="1"/>
</dbReference>
<evidence type="ECO:0000256" key="2">
    <source>
        <dbReference type="SAM" id="MobiDB-lite"/>
    </source>
</evidence>
<dbReference type="InterPro" id="IPR043502">
    <property type="entry name" value="DNA/RNA_pol_sf"/>
</dbReference>
<evidence type="ECO:0000313" key="4">
    <source>
        <dbReference type="EMBL" id="KAF8668452.1"/>
    </source>
</evidence>
<reference evidence="4" key="1">
    <citation type="submission" date="2020-07" db="EMBL/GenBank/DDBJ databases">
        <title>Genome sequence and genetic diversity analysis of an under-domesticated orphan crop, white fonio (Digitaria exilis).</title>
        <authorList>
            <person name="Bennetzen J.L."/>
            <person name="Chen S."/>
            <person name="Ma X."/>
            <person name="Wang X."/>
            <person name="Yssel A.E.J."/>
            <person name="Chaluvadi S.R."/>
            <person name="Johnson M."/>
            <person name="Gangashetty P."/>
            <person name="Hamidou F."/>
            <person name="Sanogo M.D."/>
            <person name="Zwaenepoel A."/>
            <person name="Wallace J."/>
            <person name="Van De Peer Y."/>
            <person name="Van Deynze A."/>
        </authorList>
    </citation>
    <scope>NUCLEOTIDE SEQUENCE</scope>
    <source>
        <tissue evidence="4">Leaves</tissue>
    </source>
</reference>
<evidence type="ECO:0000313" key="5">
    <source>
        <dbReference type="Proteomes" id="UP000636709"/>
    </source>
</evidence>
<evidence type="ECO:0000256" key="1">
    <source>
        <dbReference type="ARBA" id="ARBA00022679"/>
    </source>
</evidence>
<dbReference type="Gene3D" id="3.30.70.270">
    <property type="match status" value="2"/>
</dbReference>
<dbReference type="GO" id="GO:0016747">
    <property type="term" value="F:acyltransferase activity, transferring groups other than amino-acyl groups"/>
    <property type="evidence" value="ECO:0007669"/>
    <property type="project" value="UniProtKB-ARBA"/>
</dbReference>
<dbReference type="PANTHER" id="PTHR31896:SF43">
    <property type="entry name" value="PROTEIN ENHANCED PSEUDOMONAS SUSCEPTIBILITY 1"/>
    <property type="match status" value="1"/>
</dbReference>
<accession>A0A835APC4</accession>
<name>A0A835APC4_9POAL</name>
<dbReference type="PROSITE" id="PS50181">
    <property type="entry name" value="FBOX"/>
    <property type="match status" value="1"/>
</dbReference>
<dbReference type="GO" id="GO:0003676">
    <property type="term" value="F:nucleic acid binding"/>
    <property type="evidence" value="ECO:0007669"/>
    <property type="project" value="InterPro"/>
</dbReference>
<keyword evidence="5" id="KW-1185">Reference proteome</keyword>
<dbReference type="InterPro" id="IPR043128">
    <property type="entry name" value="Rev_trsase/Diguanyl_cyclase"/>
</dbReference>
<gene>
    <name evidence="4" type="ORF">HU200_052268</name>
</gene>
<dbReference type="Pfam" id="PF02458">
    <property type="entry name" value="Transferase"/>
    <property type="match status" value="1"/>
</dbReference>
<proteinExistence type="predicted"/>
<feature type="region of interest" description="Disordered" evidence="2">
    <location>
        <begin position="787"/>
        <end position="808"/>
    </location>
</feature>
<dbReference type="InterPro" id="IPR036047">
    <property type="entry name" value="F-box-like_dom_sf"/>
</dbReference>
<organism evidence="4 5">
    <name type="scientific">Digitaria exilis</name>
    <dbReference type="NCBI Taxonomy" id="1010633"/>
    <lineage>
        <taxon>Eukaryota</taxon>
        <taxon>Viridiplantae</taxon>
        <taxon>Streptophyta</taxon>
        <taxon>Embryophyta</taxon>
        <taxon>Tracheophyta</taxon>
        <taxon>Spermatophyta</taxon>
        <taxon>Magnoliopsida</taxon>
        <taxon>Liliopsida</taxon>
        <taxon>Poales</taxon>
        <taxon>Poaceae</taxon>
        <taxon>PACMAD clade</taxon>
        <taxon>Panicoideae</taxon>
        <taxon>Panicodae</taxon>
        <taxon>Paniceae</taxon>
        <taxon>Anthephorinae</taxon>
        <taxon>Digitaria</taxon>
    </lineage>
</organism>
<dbReference type="CDD" id="cd00303">
    <property type="entry name" value="retropepsin_like"/>
    <property type="match status" value="1"/>
</dbReference>
<dbReference type="SUPFAM" id="SSF81383">
    <property type="entry name" value="F-box domain"/>
    <property type="match status" value="1"/>
</dbReference>
<dbReference type="InterPro" id="IPR041577">
    <property type="entry name" value="RT_RNaseH_2"/>
</dbReference>
<dbReference type="SUPFAM" id="SSF56672">
    <property type="entry name" value="DNA/RNA polymerases"/>
    <property type="match status" value="1"/>
</dbReference>
<comment type="caution">
    <text evidence="4">The sequence shown here is derived from an EMBL/GenBank/DDBJ whole genome shotgun (WGS) entry which is preliminary data.</text>
</comment>
<dbReference type="InterPro" id="IPR023213">
    <property type="entry name" value="CAT-like_dom_sf"/>
</dbReference>
<dbReference type="OrthoDB" id="784286at2759"/>
<evidence type="ECO:0000259" key="3">
    <source>
        <dbReference type="PROSITE" id="PS50181"/>
    </source>
</evidence>
<dbReference type="InterPro" id="IPR001810">
    <property type="entry name" value="F-box_dom"/>
</dbReference>